<accession>A0AAP0JAJ5</accession>
<dbReference type="InterPro" id="IPR011107">
    <property type="entry name" value="PPI_Ypi1"/>
</dbReference>
<feature type="compositionally biased region" description="Basic and acidic residues" evidence="1">
    <location>
        <begin position="106"/>
        <end position="121"/>
    </location>
</feature>
<protein>
    <recommendedName>
        <fullName evidence="5">Protein phosphatase 1 regulatory subunit 11</fullName>
    </recommendedName>
</protein>
<dbReference type="GO" id="GO:0008157">
    <property type="term" value="F:protein phosphatase 1 binding"/>
    <property type="evidence" value="ECO:0007669"/>
    <property type="project" value="TreeGrafter"/>
</dbReference>
<dbReference type="PANTHER" id="PTHR20835">
    <property type="entry name" value="E3 UBIQUITIN-PROTEIN LIGASE PPP1R11-RELATED"/>
    <property type="match status" value="1"/>
</dbReference>
<feature type="compositionally biased region" description="Low complexity" evidence="1">
    <location>
        <begin position="135"/>
        <end position="145"/>
    </location>
</feature>
<evidence type="ECO:0000313" key="3">
    <source>
        <dbReference type="EMBL" id="KAK9130529.1"/>
    </source>
</evidence>
<dbReference type="EMBL" id="JBBNAE010000004">
    <property type="protein sequence ID" value="KAK9130529.1"/>
    <property type="molecule type" value="Genomic_DNA"/>
</dbReference>
<keyword evidence="4" id="KW-1185">Reference proteome</keyword>
<evidence type="ECO:0000313" key="4">
    <source>
        <dbReference type="Proteomes" id="UP001417504"/>
    </source>
</evidence>
<dbReference type="AlphaFoldDB" id="A0AAP0JAJ5"/>
<proteinExistence type="predicted"/>
<evidence type="ECO:0008006" key="5">
    <source>
        <dbReference type="Google" id="ProtNLM"/>
    </source>
</evidence>
<reference evidence="3 4" key="1">
    <citation type="submission" date="2024-01" db="EMBL/GenBank/DDBJ databases">
        <title>Genome assemblies of Stephania.</title>
        <authorList>
            <person name="Yang L."/>
        </authorList>
    </citation>
    <scope>NUCLEOTIDE SEQUENCE [LARGE SCALE GENOMIC DNA]</scope>
    <source>
        <strain evidence="3">QJT</strain>
        <tissue evidence="3">Leaf</tissue>
    </source>
</reference>
<sequence>MVLLAILIRLKWIEIISQTNMASSVNTRLVGSSATTTITLENPSQQRQQPQALVLRLSRQPSAKKKVSWKEGTVDNEFLQRKSSKKCCIFHKQKPFDEDDSDDDDDHHHNHESGKSNEDASHGNCSGSCSKDSEASTSSGHSGSD</sequence>
<feature type="chain" id="PRO_5042941145" description="Protein phosphatase 1 regulatory subunit 11" evidence="2">
    <location>
        <begin position="18"/>
        <end position="145"/>
    </location>
</feature>
<dbReference type="Proteomes" id="UP001417504">
    <property type="component" value="Unassembled WGS sequence"/>
</dbReference>
<dbReference type="GO" id="GO:0004865">
    <property type="term" value="F:protein serine/threonine phosphatase inhibitor activity"/>
    <property type="evidence" value="ECO:0007669"/>
    <property type="project" value="InterPro"/>
</dbReference>
<organism evidence="3 4">
    <name type="scientific">Stephania japonica</name>
    <dbReference type="NCBI Taxonomy" id="461633"/>
    <lineage>
        <taxon>Eukaryota</taxon>
        <taxon>Viridiplantae</taxon>
        <taxon>Streptophyta</taxon>
        <taxon>Embryophyta</taxon>
        <taxon>Tracheophyta</taxon>
        <taxon>Spermatophyta</taxon>
        <taxon>Magnoliopsida</taxon>
        <taxon>Ranunculales</taxon>
        <taxon>Menispermaceae</taxon>
        <taxon>Menispermoideae</taxon>
        <taxon>Cissampelideae</taxon>
        <taxon>Stephania</taxon>
    </lineage>
</organism>
<dbReference type="GO" id="GO:0005634">
    <property type="term" value="C:nucleus"/>
    <property type="evidence" value="ECO:0007669"/>
    <property type="project" value="TreeGrafter"/>
</dbReference>
<gene>
    <name evidence="3" type="ORF">Sjap_011016</name>
</gene>
<keyword evidence="2" id="KW-0732">Signal</keyword>
<evidence type="ECO:0000256" key="2">
    <source>
        <dbReference type="SAM" id="SignalP"/>
    </source>
</evidence>
<comment type="caution">
    <text evidence="3">The sequence shown here is derived from an EMBL/GenBank/DDBJ whole genome shotgun (WGS) entry which is preliminary data.</text>
</comment>
<evidence type="ECO:0000256" key="1">
    <source>
        <dbReference type="SAM" id="MobiDB-lite"/>
    </source>
</evidence>
<name>A0AAP0JAJ5_9MAGN</name>
<feature type="region of interest" description="Disordered" evidence="1">
    <location>
        <begin position="95"/>
        <end position="145"/>
    </location>
</feature>
<dbReference type="PANTHER" id="PTHR20835:SF0">
    <property type="entry name" value="E3 UBIQUITIN-PROTEIN LIGASE PPP1R11"/>
    <property type="match status" value="1"/>
</dbReference>
<feature type="signal peptide" evidence="2">
    <location>
        <begin position="1"/>
        <end position="17"/>
    </location>
</feature>
<dbReference type="Pfam" id="PF07491">
    <property type="entry name" value="PPI_Ypi1"/>
    <property type="match status" value="1"/>
</dbReference>